<name>A0A9J7KZB3_BRAFL</name>
<feature type="transmembrane region" description="Helical" evidence="9">
    <location>
        <begin position="78"/>
        <end position="100"/>
    </location>
</feature>
<dbReference type="GeneID" id="118413463"/>
<dbReference type="GO" id="GO:0071577">
    <property type="term" value="P:zinc ion transmembrane transport"/>
    <property type="evidence" value="ECO:0000318"/>
    <property type="project" value="GO_Central"/>
</dbReference>
<accession>A0A9J7KZB3</accession>
<evidence type="ECO:0000313" key="13">
    <source>
        <dbReference type="RefSeq" id="XP_035672750.1"/>
    </source>
</evidence>
<dbReference type="Pfam" id="PF16916">
    <property type="entry name" value="ZT_dimer"/>
    <property type="match status" value="1"/>
</dbReference>
<dbReference type="InterPro" id="IPR058533">
    <property type="entry name" value="Cation_efflux_TM"/>
</dbReference>
<reference evidence="13" key="2">
    <citation type="submission" date="2025-08" db="UniProtKB">
        <authorList>
            <consortium name="RefSeq"/>
        </authorList>
    </citation>
    <scope>IDENTIFICATION</scope>
    <source>
        <strain evidence="13">S238N-H82</strain>
        <tissue evidence="13">Testes</tissue>
    </source>
</reference>
<keyword evidence="7 9" id="KW-0472">Membrane</keyword>
<keyword evidence="4 9" id="KW-0812">Transmembrane</keyword>
<sequence>MGRYNGKTCRLMTLIVLTGLFFVVEITVGYVTNSMALVADSFHCLSDMVSLIVGLSAMRFSKKRVVHLNTFGWVRAEVLGGLVNCIFLLALCFSILVESFKRLIMPELVESPLLMVIIGGVSLAFYLFGMGLLRGLMVGKHGHLHTADSPTGQDTAAQTGKDNVPSRELVSETDSGYDVDQTVDPDNRRDSDAQLARHGSHSSINSDMGNSACRPQDNAIADATQMNLRGVFLHVLGDALSSLIIVVNALIIMYVQGDWTKYCDPVLSILMVVIIIATTVPLLRQSGSILLQSVPPSVRMKKLRTKLQQIVGIVSIHELHVWPLTGEKIVATLHVVFLSPLNYLEICREIKDLFHDEGIHSTTIQPEFSQGVGSSCHCLLDCNRTCSPNQCCTTDTDKQLGAPDKASLRRVLFPCLGHPEDDALIQPGDAGRRPSLNEQHISPDQASLPQDSTNPSSDAVSSDQQSRSSNCMDQSSAASISLSGYSDSRFSVVTNNSNNSAVVADSTTEADGVPVVSSLPCLGMQQTNLSPPTSMLEMVQSSPDLHDTISTNSDFGDTKCSNTGGSPSSESLKYKHIVSPKNIRPGQMHGIRHVKSVDHLEESIKEDAMGLRNAKSAHFGVAESTRNRFKGVQHKVQLHGYDNGSKTESSA</sequence>
<keyword evidence="3" id="KW-0813">Transport</keyword>
<evidence type="ECO:0000256" key="6">
    <source>
        <dbReference type="ARBA" id="ARBA00022989"/>
    </source>
</evidence>
<keyword evidence="5" id="KW-0862">Zinc</keyword>
<feature type="domain" description="Cation efflux protein transmembrane" evidence="10">
    <location>
        <begin position="14"/>
        <end position="291"/>
    </location>
</feature>
<comment type="subcellular location">
    <subcellularLocation>
        <location evidence="1">Membrane</location>
        <topology evidence="1">Multi-pass membrane protein</topology>
    </subcellularLocation>
</comment>
<dbReference type="Pfam" id="PF01545">
    <property type="entry name" value="Cation_efflux"/>
    <property type="match status" value="1"/>
</dbReference>
<evidence type="ECO:0000256" key="2">
    <source>
        <dbReference type="ARBA" id="ARBA00008873"/>
    </source>
</evidence>
<feature type="transmembrane region" description="Helical" evidence="9">
    <location>
        <begin position="266"/>
        <end position="283"/>
    </location>
</feature>
<proteinExistence type="inferred from homology"/>
<evidence type="ECO:0000256" key="5">
    <source>
        <dbReference type="ARBA" id="ARBA00022833"/>
    </source>
</evidence>
<evidence type="ECO:0000256" key="7">
    <source>
        <dbReference type="ARBA" id="ARBA00023136"/>
    </source>
</evidence>
<gene>
    <name evidence="13" type="primary">LOC118413463</name>
</gene>
<evidence type="ECO:0000256" key="8">
    <source>
        <dbReference type="SAM" id="MobiDB-lite"/>
    </source>
</evidence>
<feature type="transmembrane region" description="Helical" evidence="9">
    <location>
        <begin position="12"/>
        <end position="31"/>
    </location>
</feature>
<feature type="compositionally biased region" description="Polar residues" evidence="8">
    <location>
        <begin position="436"/>
        <end position="473"/>
    </location>
</feature>
<keyword evidence="6 9" id="KW-1133">Transmembrane helix</keyword>
<dbReference type="PANTHER" id="PTHR45820">
    <property type="entry name" value="FI23527P1"/>
    <property type="match status" value="1"/>
</dbReference>
<feature type="compositionally biased region" description="Polar residues" evidence="8">
    <location>
        <begin position="148"/>
        <end position="161"/>
    </location>
</feature>
<feature type="transmembrane region" description="Helical" evidence="9">
    <location>
        <begin position="112"/>
        <end position="133"/>
    </location>
</feature>
<dbReference type="NCBIfam" id="TIGR01297">
    <property type="entry name" value="CDF"/>
    <property type="match status" value="1"/>
</dbReference>
<dbReference type="Proteomes" id="UP000001554">
    <property type="component" value="Chromosome 4"/>
</dbReference>
<feature type="transmembrane region" description="Helical" evidence="9">
    <location>
        <begin position="231"/>
        <end position="254"/>
    </location>
</feature>
<evidence type="ECO:0000256" key="4">
    <source>
        <dbReference type="ARBA" id="ARBA00022692"/>
    </source>
</evidence>
<feature type="region of interest" description="Disordered" evidence="8">
    <location>
        <begin position="423"/>
        <end position="473"/>
    </location>
</feature>
<dbReference type="GO" id="GO:0005385">
    <property type="term" value="F:zinc ion transmembrane transporter activity"/>
    <property type="evidence" value="ECO:0000318"/>
    <property type="project" value="GO_Central"/>
</dbReference>
<dbReference type="KEGG" id="bfo:118413463"/>
<dbReference type="RefSeq" id="XP_035672750.1">
    <property type="nucleotide sequence ID" value="XM_035816857.1"/>
</dbReference>
<feature type="domain" description="Cation efflux protein cytoplasmic" evidence="11">
    <location>
        <begin position="295"/>
        <end position="367"/>
    </location>
</feature>
<dbReference type="GO" id="GO:0006882">
    <property type="term" value="P:intracellular zinc ion homeostasis"/>
    <property type="evidence" value="ECO:0000318"/>
    <property type="project" value="GO_Central"/>
</dbReference>
<protein>
    <submittedName>
        <fullName evidence="13">Zinc transporter 1-like isoform X1</fullName>
    </submittedName>
</protein>
<dbReference type="InterPro" id="IPR027470">
    <property type="entry name" value="Cation_efflux_CTD"/>
</dbReference>
<reference evidence="12" key="1">
    <citation type="journal article" date="2020" name="Nat. Ecol. Evol.">
        <title>Deeply conserved synteny resolves early events in vertebrate evolution.</title>
        <authorList>
            <person name="Simakov O."/>
            <person name="Marletaz F."/>
            <person name="Yue J.X."/>
            <person name="O'Connell B."/>
            <person name="Jenkins J."/>
            <person name="Brandt A."/>
            <person name="Calef R."/>
            <person name="Tung C.H."/>
            <person name="Huang T.K."/>
            <person name="Schmutz J."/>
            <person name="Satoh N."/>
            <person name="Yu J.K."/>
            <person name="Putnam N.H."/>
            <person name="Green R.E."/>
            <person name="Rokhsar D.S."/>
        </authorList>
    </citation>
    <scope>NUCLEOTIDE SEQUENCE [LARGE SCALE GENOMIC DNA]</scope>
    <source>
        <strain evidence="12">S238N-H82</strain>
    </source>
</reference>
<organism evidence="12 13">
    <name type="scientific">Branchiostoma floridae</name>
    <name type="common">Florida lancelet</name>
    <name type="synonym">Amphioxus</name>
    <dbReference type="NCBI Taxonomy" id="7739"/>
    <lineage>
        <taxon>Eukaryota</taxon>
        <taxon>Metazoa</taxon>
        <taxon>Chordata</taxon>
        <taxon>Cephalochordata</taxon>
        <taxon>Leptocardii</taxon>
        <taxon>Amphioxiformes</taxon>
        <taxon>Branchiostomatidae</taxon>
        <taxon>Branchiostoma</taxon>
    </lineage>
</organism>
<keyword evidence="12" id="KW-1185">Reference proteome</keyword>
<dbReference type="Gene3D" id="1.20.1510.10">
    <property type="entry name" value="Cation efflux protein transmembrane domain"/>
    <property type="match status" value="1"/>
</dbReference>
<evidence type="ECO:0000313" key="12">
    <source>
        <dbReference type="Proteomes" id="UP000001554"/>
    </source>
</evidence>
<dbReference type="AlphaFoldDB" id="A0A9J7KZB3"/>
<feature type="region of interest" description="Disordered" evidence="8">
    <location>
        <begin position="551"/>
        <end position="572"/>
    </location>
</feature>
<evidence type="ECO:0000259" key="11">
    <source>
        <dbReference type="Pfam" id="PF16916"/>
    </source>
</evidence>
<dbReference type="InterPro" id="IPR027469">
    <property type="entry name" value="Cation_efflux_TMD_sf"/>
</dbReference>
<dbReference type="OrthoDB" id="29444at2759"/>
<dbReference type="InterPro" id="IPR002524">
    <property type="entry name" value="Cation_efflux"/>
</dbReference>
<evidence type="ECO:0000256" key="9">
    <source>
        <dbReference type="SAM" id="Phobius"/>
    </source>
</evidence>
<evidence type="ECO:0000259" key="10">
    <source>
        <dbReference type="Pfam" id="PF01545"/>
    </source>
</evidence>
<evidence type="ECO:0000256" key="3">
    <source>
        <dbReference type="ARBA" id="ARBA00022448"/>
    </source>
</evidence>
<feature type="compositionally biased region" description="Polar residues" evidence="8">
    <location>
        <begin position="551"/>
        <end position="571"/>
    </location>
</feature>
<dbReference type="PANTHER" id="PTHR45820:SF4">
    <property type="entry name" value="ZINC TRANSPORTER 63C, ISOFORM F"/>
    <property type="match status" value="1"/>
</dbReference>
<dbReference type="GO" id="GO:0016020">
    <property type="term" value="C:membrane"/>
    <property type="evidence" value="ECO:0000318"/>
    <property type="project" value="GO_Central"/>
</dbReference>
<dbReference type="GO" id="GO:0010312">
    <property type="term" value="P:detoxification of zinc ion"/>
    <property type="evidence" value="ECO:0000318"/>
    <property type="project" value="GO_Central"/>
</dbReference>
<feature type="region of interest" description="Disordered" evidence="8">
    <location>
        <begin position="147"/>
        <end position="211"/>
    </location>
</feature>
<comment type="similarity">
    <text evidence="2">Belongs to the cation diffusion facilitator (CDF) transporter (TC 2.A.4) family. SLC30A subfamily.</text>
</comment>
<evidence type="ECO:0000256" key="1">
    <source>
        <dbReference type="ARBA" id="ARBA00004141"/>
    </source>
</evidence>
<dbReference type="SUPFAM" id="SSF161111">
    <property type="entry name" value="Cation efflux protein transmembrane domain-like"/>
    <property type="match status" value="1"/>
</dbReference>